<dbReference type="RefSeq" id="WP_114586937.1">
    <property type="nucleotide sequence ID" value="NZ_CP031150.1"/>
</dbReference>
<keyword evidence="1 2" id="KW-0129">CBS domain</keyword>
<dbReference type="InterPro" id="IPR046342">
    <property type="entry name" value="CBS_dom_sf"/>
</dbReference>
<sequence>MTDTLVSDAMTTPMLTLDAETPVDEAARGMLEAGIKSVVVVGEACRPEGIFTSTDAVRVAADATPADEATVGAYMTTDVETVRPDDPLTVAARQMVDADISHAPVTDADGNGVGILTTTDLAEALSAADAPIQG</sequence>
<dbReference type="CDD" id="cd09836">
    <property type="entry name" value="CBS_pair_arch"/>
    <property type="match status" value="1"/>
</dbReference>
<dbReference type="InterPro" id="IPR000644">
    <property type="entry name" value="CBS_dom"/>
</dbReference>
<evidence type="ECO:0000313" key="4">
    <source>
        <dbReference type="EMBL" id="AXG07816.1"/>
    </source>
</evidence>
<evidence type="ECO:0000256" key="1">
    <source>
        <dbReference type="ARBA" id="ARBA00023122"/>
    </source>
</evidence>
<dbReference type="SMART" id="SM00116">
    <property type="entry name" value="CBS"/>
    <property type="match status" value="2"/>
</dbReference>
<dbReference type="OrthoDB" id="8919at2157"/>
<protein>
    <submittedName>
        <fullName evidence="4">CBS domain-containing protein</fullName>
    </submittedName>
</protein>
<dbReference type="EMBL" id="CP031150">
    <property type="protein sequence ID" value="AXG07816.1"/>
    <property type="molecule type" value="Genomic_DNA"/>
</dbReference>
<name>A0A345E6J4_9EURY</name>
<gene>
    <name evidence="4" type="ORF">DU500_16045</name>
</gene>
<evidence type="ECO:0000313" key="5">
    <source>
        <dbReference type="Proteomes" id="UP000253273"/>
    </source>
</evidence>
<dbReference type="SUPFAM" id="SSF54631">
    <property type="entry name" value="CBS-domain pair"/>
    <property type="match status" value="1"/>
</dbReference>
<dbReference type="KEGG" id="haj:DU500_16045"/>
<feature type="domain" description="CBS" evidence="3">
    <location>
        <begin position="10"/>
        <end position="68"/>
    </location>
</feature>
<dbReference type="Proteomes" id="UP000253273">
    <property type="component" value="Chromosome"/>
</dbReference>
<dbReference type="Gene3D" id="3.10.580.10">
    <property type="entry name" value="CBS-domain"/>
    <property type="match status" value="1"/>
</dbReference>
<dbReference type="PANTHER" id="PTHR43080">
    <property type="entry name" value="CBS DOMAIN-CONTAINING PROTEIN CBSX3, MITOCHONDRIAL"/>
    <property type="match status" value="1"/>
</dbReference>
<reference evidence="4 5" key="1">
    <citation type="submission" date="2018-07" db="EMBL/GenBank/DDBJ databases">
        <title>Genome sequences of Haloplanus sp. CBA1113.</title>
        <authorList>
            <person name="Kim Y.B."/>
            <person name="Roh S.W."/>
        </authorList>
    </citation>
    <scope>NUCLEOTIDE SEQUENCE [LARGE SCALE GENOMIC DNA]</scope>
    <source>
        <strain evidence="4 5">CBA1113</strain>
    </source>
</reference>
<evidence type="ECO:0000256" key="2">
    <source>
        <dbReference type="PROSITE-ProRule" id="PRU00703"/>
    </source>
</evidence>
<feature type="domain" description="CBS" evidence="3">
    <location>
        <begin position="75"/>
        <end position="132"/>
    </location>
</feature>
<organism evidence="4 5">
    <name type="scientific">Haloplanus rubicundus</name>
    <dbReference type="NCBI Taxonomy" id="1547898"/>
    <lineage>
        <taxon>Archaea</taxon>
        <taxon>Methanobacteriati</taxon>
        <taxon>Methanobacteriota</taxon>
        <taxon>Stenosarchaea group</taxon>
        <taxon>Halobacteria</taxon>
        <taxon>Halobacteriales</taxon>
        <taxon>Haloferacaceae</taxon>
        <taxon>Haloplanus</taxon>
    </lineage>
</organism>
<dbReference type="PROSITE" id="PS51371">
    <property type="entry name" value="CBS"/>
    <property type="match status" value="2"/>
</dbReference>
<dbReference type="PANTHER" id="PTHR43080:SF2">
    <property type="entry name" value="CBS DOMAIN-CONTAINING PROTEIN"/>
    <property type="match status" value="1"/>
</dbReference>
<dbReference type="InterPro" id="IPR051257">
    <property type="entry name" value="Diverse_CBS-Domain"/>
</dbReference>
<keyword evidence="5" id="KW-1185">Reference proteome</keyword>
<dbReference type="GeneID" id="37284928"/>
<evidence type="ECO:0000259" key="3">
    <source>
        <dbReference type="PROSITE" id="PS51371"/>
    </source>
</evidence>
<accession>A0A345E6J4</accession>
<dbReference type="Pfam" id="PF00571">
    <property type="entry name" value="CBS"/>
    <property type="match status" value="2"/>
</dbReference>
<dbReference type="AlphaFoldDB" id="A0A345E6J4"/>
<proteinExistence type="predicted"/>